<dbReference type="Gene3D" id="3.40.50.10190">
    <property type="entry name" value="BRCT domain"/>
    <property type="match status" value="1"/>
</dbReference>
<dbReference type="InterPro" id="IPR036420">
    <property type="entry name" value="BRCT_dom_sf"/>
</dbReference>
<dbReference type="CDD" id="cd17748">
    <property type="entry name" value="BRCT_DNA_ligase_like"/>
    <property type="match status" value="1"/>
</dbReference>
<evidence type="ECO:0000313" key="2">
    <source>
        <dbReference type="EMBL" id="DAD94130.1"/>
    </source>
</evidence>
<dbReference type="SMART" id="SM00292">
    <property type="entry name" value="BRCT"/>
    <property type="match status" value="1"/>
</dbReference>
<dbReference type="PROSITE" id="PS50172">
    <property type="entry name" value="BRCT"/>
    <property type="match status" value="1"/>
</dbReference>
<dbReference type="InterPro" id="IPR001357">
    <property type="entry name" value="BRCT_dom"/>
</dbReference>
<dbReference type="GO" id="GO:0016874">
    <property type="term" value="F:ligase activity"/>
    <property type="evidence" value="ECO:0007669"/>
    <property type="project" value="UniProtKB-KW"/>
</dbReference>
<protein>
    <submittedName>
        <fullName evidence="2">DNA ligase-like protein</fullName>
    </submittedName>
</protein>
<feature type="domain" description="BRCT" evidence="1">
    <location>
        <begin position="214"/>
        <end position="299"/>
    </location>
</feature>
<dbReference type="EMBL" id="BK015174">
    <property type="protein sequence ID" value="DAD94130.1"/>
    <property type="molecule type" value="Genomic_DNA"/>
</dbReference>
<dbReference type="SUPFAM" id="SSF52113">
    <property type="entry name" value="BRCT domain"/>
    <property type="match status" value="1"/>
</dbReference>
<accession>A0A8S5NIK5</accession>
<reference evidence="2" key="1">
    <citation type="journal article" date="2021" name="Proc. Natl. Acad. Sci. U.S.A.">
        <title>A Catalog of Tens of Thousands of Viruses from Human Metagenomes Reveals Hidden Associations with Chronic Diseases.</title>
        <authorList>
            <person name="Tisza M.J."/>
            <person name="Buck C.B."/>
        </authorList>
    </citation>
    <scope>NUCLEOTIDE SEQUENCE</scope>
    <source>
        <strain evidence="2">Cttpk5</strain>
    </source>
</reference>
<name>A0A8S5NIK5_9CAUD</name>
<proteinExistence type="predicted"/>
<organism evidence="2">
    <name type="scientific">Siphoviridae sp. cttpk5</name>
    <dbReference type="NCBI Taxonomy" id="2826496"/>
    <lineage>
        <taxon>Viruses</taxon>
        <taxon>Duplodnaviria</taxon>
        <taxon>Heunggongvirae</taxon>
        <taxon>Uroviricota</taxon>
        <taxon>Caudoviricetes</taxon>
    </lineage>
</organism>
<evidence type="ECO:0000259" key="1">
    <source>
        <dbReference type="PROSITE" id="PS50172"/>
    </source>
</evidence>
<keyword evidence="2" id="KW-0436">Ligase</keyword>
<dbReference type="Pfam" id="PF00533">
    <property type="entry name" value="BRCT"/>
    <property type="match status" value="1"/>
</dbReference>
<sequence>MSQIKNPDEYRQFTKPAELHKAINMLRGIVAGISSSGDVSTAEVSELANWCLIHANLRDRHPFSELIPIIEEAIKDDRIDDDERQNILWLCGNFADNSSYYNIVTSSVQFLHGMIHGIMADSDISDKEIRTLSDWLTSNDYLQGTYPFDELNSLLHTILEDGVITADERNSLLAFCSNVVDFKDSINLHEPDFEALRKKYSIDGICAYCPDLTFDGKVFCFTGESYRATRKEIVEEIERLGGTFISNVSRKTDYLIVGNAGNPCWAYSCYGRKIEAAMSVRRAGGKVQIINETDFWDAVWDSPLGENGD</sequence>